<dbReference type="SUPFAM" id="SSF56935">
    <property type="entry name" value="Porins"/>
    <property type="match status" value="1"/>
</dbReference>
<dbReference type="PANTHER" id="PTHR34501:SF9">
    <property type="entry name" value="MAJOR OUTER MEMBRANE PROTEIN P.IA"/>
    <property type="match status" value="1"/>
</dbReference>
<evidence type="ECO:0000256" key="1">
    <source>
        <dbReference type="ARBA" id="ARBA00004571"/>
    </source>
</evidence>
<dbReference type="GO" id="GO:0015288">
    <property type="term" value="F:porin activity"/>
    <property type="evidence" value="ECO:0007669"/>
    <property type="project" value="UniProtKB-KW"/>
</dbReference>
<dbReference type="AlphaFoldDB" id="A0A4V3AU21"/>
<accession>A0A4V3AU21</accession>
<organism evidence="13 14">
    <name type="scientific">Sapientia aquatica</name>
    <dbReference type="NCBI Taxonomy" id="1549640"/>
    <lineage>
        <taxon>Bacteria</taxon>
        <taxon>Pseudomonadati</taxon>
        <taxon>Pseudomonadota</taxon>
        <taxon>Betaproteobacteria</taxon>
        <taxon>Burkholderiales</taxon>
        <taxon>Oxalobacteraceae</taxon>
        <taxon>Sapientia</taxon>
    </lineage>
</organism>
<evidence type="ECO:0000256" key="12">
    <source>
        <dbReference type="SAM" id="SignalP"/>
    </source>
</evidence>
<comment type="caution">
    <text evidence="13">The sequence shown here is derived from an EMBL/GenBank/DDBJ whole genome shotgun (WGS) entry which is preliminary data.</text>
</comment>
<keyword evidence="9" id="KW-0472">Membrane</keyword>
<dbReference type="OrthoDB" id="9128909at2"/>
<keyword evidence="4" id="KW-1134">Transmembrane beta strand</keyword>
<dbReference type="InterPro" id="IPR050298">
    <property type="entry name" value="Gram-neg_bact_OMP"/>
</dbReference>
<evidence type="ECO:0000313" key="14">
    <source>
        <dbReference type="Proteomes" id="UP000294829"/>
    </source>
</evidence>
<keyword evidence="14" id="KW-1185">Reference proteome</keyword>
<keyword evidence="10" id="KW-0998">Cell outer membrane</keyword>
<keyword evidence="5" id="KW-0812">Transmembrane</keyword>
<evidence type="ECO:0000256" key="11">
    <source>
        <dbReference type="SAM" id="Coils"/>
    </source>
</evidence>
<evidence type="ECO:0000256" key="10">
    <source>
        <dbReference type="ARBA" id="ARBA00023237"/>
    </source>
</evidence>
<keyword evidence="3" id="KW-0813">Transport</keyword>
<evidence type="ECO:0000256" key="3">
    <source>
        <dbReference type="ARBA" id="ARBA00022448"/>
    </source>
</evidence>
<dbReference type="PANTHER" id="PTHR34501">
    <property type="entry name" value="PROTEIN YDDL-RELATED"/>
    <property type="match status" value="1"/>
</dbReference>
<dbReference type="InterPro" id="IPR033900">
    <property type="entry name" value="Gram_neg_porin_domain"/>
</dbReference>
<reference evidence="13 14" key="1">
    <citation type="submission" date="2019-03" db="EMBL/GenBank/DDBJ databases">
        <title>Sapientia aquatica gen. nov., sp. nov., isolated from a crater lake.</title>
        <authorList>
            <person name="Felfoldi T."/>
            <person name="Szabo A."/>
            <person name="Toth E."/>
            <person name="Schumann P."/>
            <person name="Keki Z."/>
            <person name="Marialigeti K."/>
            <person name="Mathe I."/>
        </authorList>
    </citation>
    <scope>NUCLEOTIDE SEQUENCE [LARGE SCALE GENOMIC DNA]</scope>
    <source>
        <strain evidence="13 14">SA-152</strain>
    </source>
</reference>
<feature type="signal peptide" evidence="12">
    <location>
        <begin position="1"/>
        <end position="35"/>
    </location>
</feature>
<evidence type="ECO:0000256" key="5">
    <source>
        <dbReference type="ARBA" id="ARBA00022692"/>
    </source>
</evidence>
<evidence type="ECO:0000256" key="6">
    <source>
        <dbReference type="ARBA" id="ARBA00022729"/>
    </source>
</evidence>
<keyword evidence="7" id="KW-0406">Ion transport</keyword>
<comment type="subcellular location">
    <subcellularLocation>
        <location evidence="1">Cell outer membrane</location>
        <topology evidence="1">Multi-pass membrane protein</topology>
    </subcellularLocation>
</comment>
<name>A0A4V3AU21_9BURK</name>
<evidence type="ECO:0000256" key="4">
    <source>
        <dbReference type="ARBA" id="ARBA00022452"/>
    </source>
</evidence>
<feature type="chain" id="PRO_5020902336" evidence="12">
    <location>
        <begin position="36"/>
        <end position="555"/>
    </location>
</feature>
<dbReference type="Gene3D" id="2.40.160.10">
    <property type="entry name" value="Porin"/>
    <property type="match status" value="1"/>
</dbReference>
<evidence type="ECO:0000256" key="7">
    <source>
        <dbReference type="ARBA" id="ARBA00023065"/>
    </source>
</evidence>
<proteinExistence type="predicted"/>
<dbReference type="EMBL" id="SMYL01000010">
    <property type="protein sequence ID" value="TDK62767.1"/>
    <property type="molecule type" value="Genomic_DNA"/>
</dbReference>
<dbReference type="Proteomes" id="UP000294829">
    <property type="component" value="Unassembled WGS sequence"/>
</dbReference>
<gene>
    <name evidence="13" type="ORF">E2I14_15805</name>
</gene>
<keyword evidence="6 12" id="KW-0732">Signal</keyword>
<dbReference type="GO" id="GO:0006811">
    <property type="term" value="P:monoatomic ion transport"/>
    <property type="evidence" value="ECO:0007669"/>
    <property type="project" value="UniProtKB-KW"/>
</dbReference>
<dbReference type="CDD" id="cd00342">
    <property type="entry name" value="gram_neg_porins"/>
    <property type="match status" value="1"/>
</dbReference>
<dbReference type="GO" id="GO:0009279">
    <property type="term" value="C:cell outer membrane"/>
    <property type="evidence" value="ECO:0007669"/>
    <property type="project" value="UniProtKB-SubCell"/>
</dbReference>
<dbReference type="InterPro" id="IPR023614">
    <property type="entry name" value="Porin_dom_sf"/>
</dbReference>
<keyword evidence="8" id="KW-0626">Porin</keyword>
<protein>
    <submittedName>
        <fullName evidence="13">Porin</fullName>
    </submittedName>
</protein>
<dbReference type="RefSeq" id="WP_133330291.1">
    <property type="nucleotide sequence ID" value="NZ_SMYL01000010.1"/>
</dbReference>
<feature type="coiled-coil region" evidence="11">
    <location>
        <begin position="35"/>
        <end position="65"/>
    </location>
</feature>
<evidence type="ECO:0000256" key="9">
    <source>
        <dbReference type="ARBA" id="ARBA00023136"/>
    </source>
</evidence>
<evidence type="ECO:0000256" key="8">
    <source>
        <dbReference type="ARBA" id="ARBA00023114"/>
    </source>
</evidence>
<dbReference type="GO" id="GO:0046930">
    <property type="term" value="C:pore complex"/>
    <property type="evidence" value="ECO:0007669"/>
    <property type="project" value="UniProtKB-KW"/>
</dbReference>
<sequence>MCTSTFMSLSNKRPNYILRAAIAGLFIVNSNLVQADDLADLKAQVERQNQKIQELQKLLENLKPTTSNSAPSASAASGVASVGPTPVAAVPESLRLDQDGTAIINQYPDGLTLFDNNKTRLKIYGLVEPTLSHVTQQKVASIPYGKTGSLVSISADGQPASARATTFGFQTSWFSGNRLGFSFEHDLGSVGAVSSLKAIAQLESEFELPTGSLDTSNTLFKRDAWAGFYSPDLGRITFGRQNTLTRDVTQTWGDPYGTAEVVLREGGYTNVNNFKQLVYYSGGGPSAALDSAVVWKKKFGDHWLIGLAHSFGFQGSGGSGGLGPSGLYGAIAPGYASAGQGGPVPGDSSNGATNEASLAYNGLSLGGDTKLNANYSYNSATIDDLKQTANLIGGNIVFGPLLRLNAGYITYTAEQGPHNSAGNRTDKASTISSSVNVGQTSFSLGFNEMNINNAGFGSGGKGSTIMNPFVAIAPNQSMLNAVRSNLASGHKKAVYGAIVYHWDNQTDLYIASDYAKVDGGISMGDAAHNGTNLSGNPALGVAREVEIATGVRFKF</sequence>
<evidence type="ECO:0000313" key="13">
    <source>
        <dbReference type="EMBL" id="TDK62767.1"/>
    </source>
</evidence>
<evidence type="ECO:0000256" key="2">
    <source>
        <dbReference type="ARBA" id="ARBA00011233"/>
    </source>
</evidence>
<comment type="subunit">
    <text evidence="2">Homotrimer.</text>
</comment>
<keyword evidence="11" id="KW-0175">Coiled coil</keyword>